<proteinExistence type="predicted"/>
<dbReference type="InterPro" id="IPR051908">
    <property type="entry name" value="Ribosomal_N-acetyltransferase"/>
</dbReference>
<dbReference type="Pfam" id="PF13302">
    <property type="entry name" value="Acetyltransf_3"/>
    <property type="match status" value="2"/>
</dbReference>
<dbReference type="RefSeq" id="WP_378141153.1">
    <property type="nucleotide sequence ID" value="NZ_JBHSEF010000021.1"/>
</dbReference>
<reference evidence="3" key="1">
    <citation type="journal article" date="2019" name="Int. J. Syst. Evol. Microbiol.">
        <title>The Global Catalogue of Microorganisms (GCM) 10K type strain sequencing project: providing services to taxonomists for standard genome sequencing and annotation.</title>
        <authorList>
            <consortium name="The Broad Institute Genomics Platform"/>
            <consortium name="The Broad Institute Genome Sequencing Center for Infectious Disease"/>
            <person name="Wu L."/>
            <person name="Ma J."/>
        </authorList>
    </citation>
    <scope>NUCLEOTIDE SEQUENCE [LARGE SCALE GENOMIC DNA]</scope>
    <source>
        <strain evidence="3">CCUG 50353</strain>
    </source>
</reference>
<dbReference type="EC" id="2.3.-.-" evidence="2"/>
<feature type="domain" description="N-acetyltransferase" evidence="1">
    <location>
        <begin position="1"/>
        <end position="162"/>
    </location>
</feature>
<comment type="caution">
    <text evidence="2">The sequence shown here is derived from an EMBL/GenBank/DDBJ whole genome shotgun (WGS) entry which is preliminary data.</text>
</comment>
<sequence length="368" mass="42813">MRLTEWTMEEQEQLIHFLTTNSWPFHGNATPERELIEKTIDEGGYESDEVKTFWVENEHEEKVGIVKIHDLQDEIPLFDLRIAEAARGKGYGSKALKLVTEYVFSLPESKIRLEGHTRLDNVAMRKTFERAGFVKEAQLRQAWFSPKEDRYYDAVTYGMTREDFLKGTSTPVAWDGIMSVEDKPTRPLVPEELETERLLVRAPRLEDVPLVWEAITESLDTLKPWMIWAQHHPKIEETEASLRKAMAAYLTQEDFRMHLFEKETGDFVGSTGFHRIDWNLGRFEIGYWLRSTYEGKGYITETVQMLTDLAFKELGVNRLEIRCDEDNQGSRRVAERCGYQLEGVLRMNARKADSSALTNTCIYARVRQ</sequence>
<dbReference type="CDD" id="cd04301">
    <property type="entry name" value="NAT_SF"/>
    <property type="match status" value="1"/>
</dbReference>
<dbReference type="PROSITE" id="PS51186">
    <property type="entry name" value="GNAT"/>
    <property type="match status" value="2"/>
</dbReference>
<dbReference type="Proteomes" id="UP001595733">
    <property type="component" value="Unassembled WGS sequence"/>
</dbReference>
<dbReference type="PANTHER" id="PTHR43441:SF3">
    <property type="entry name" value="ACETYLTRANSFERASE"/>
    <property type="match status" value="1"/>
</dbReference>
<evidence type="ECO:0000313" key="3">
    <source>
        <dbReference type="Proteomes" id="UP001595733"/>
    </source>
</evidence>
<dbReference type="GO" id="GO:0016746">
    <property type="term" value="F:acyltransferase activity"/>
    <property type="evidence" value="ECO:0007669"/>
    <property type="project" value="UniProtKB-KW"/>
</dbReference>
<evidence type="ECO:0000259" key="1">
    <source>
        <dbReference type="PROSITE" id="PS51186"/>
    </source>
</evidence>
<keyword evidence="3" id="KW-1185">Reference proteome</keyword>
<dbReference type="InterPro" id="IPR000182">
    <property type="entry name" value="GNAT_dom"/>
</dbReference>
<dbReference type="PANTHER" id="PTHR43441">
    <property type="entry name" value="RIBOSOMAL-PROTEIN-SERINE ACETYLTRANSFERASE"/>
    <property type="match status" value="1"/>
</dbReference>
<accession>A0ABV8UVN8</accession>
<feature type="domain" description="N-acetyltransferase" evidence="1">
    <location>
        <begin position="198"/>
        <end position="360"/>
    </location>
</feature>
<dbReference type="Gene3D" id="3.40.630.30">
    <property type="match status" value="2"/>
</dbReference>
<evidence type="ECO:0000313" key="2">
    <source>
        <dbReference type="EMBL" id="MFC4354882.1"/>
    </source>
</evidence>
<dbReference type="InterPro" id="IPR016181">
    <property type="entry name" value="Acyl_CoA_acyltransferase"/>
</dbReference>
<gene>
    <name evidence="2" type="ORF">ACFO0S_07465</name>
</gene>
<protein>
    <submittedName>
        <fullName evidence="2">GNAT family N-acetyltransferase</fullName>
        <ecNumber evidence="2">2.3.-.-</ecNumber>
    </submittedName>
</protein>
<organism evidence="2 3">
    <name type="scientific">Chryseomicrobium palamuruense</name>
    <dbReference type="NCBI Taxonomy" id="682973"/>
    <lineage>
        <taxon>Bacteria</taxon>
        <taxon>Bacillati</taxon>
        <taxon>Bacillota</taxon>
        <taxon>Bacilli</taxon>
        <taxon>Bacillales</taxon>
        <taxon>Caryophanaceae</taxon>
        <taxon>Chryseomicrobium</taxon>
    </lineage>
</organism>
<dbReference type="SUPFAM" id="SSF55729">
    <property type="entry name" value="Acyl-CoA N-acyltransferases (Nat)"/>
    <property type="match status" value="2"/>
</dbReference>
<keyword evidence="2" id="KW-0012">Acyltransferase</keyword>
<name>A0ABV8UVN8_9BACL</name>
<keyword evidence="2" id="KW-0808">Transferase</keyword>
<dbReference type="EMBL" id="JBHSEF010000021">
    <property type="protein sequence ID" value="MFC4354882.1"/>
    <property type="molecule type" value="Genomic_DNA"/>
</dbReference>